<accession>A0A6B3N4Z7</accession>
<reference evidence="2" key="1">
    <citation type="submission" date="2019-11" db="EMBL/GenBank/DDBJ databases">
        <title>Genomic insights into an expanded diversity of filamentous marine cyanobacteria reveals the extraordinary biosynthetic potential of Moorea and Okeania.</title>
        <authorList>
            <person name="Ferreira Leao T."/>
            <person name="Wang M."/>
            <person name="Moss N."/>
            <person name="Da Silva R."/>
            <person name="Sanders J."/>
            <person name="Nurk S."/>
            <person name="Gurevich A."/>
            <person name="Humphrey G."/>
            <person name="Reher R."/>
            <person name="Zhu Q."/>
            <person name="Belda-Ferre P."/>
            <person name="Glukhov E."/>
            <person name="Rex R."/>
            <person name="Dorrestein P.C."/>
            <person name="Knight R."/>
            <person name="Pevzner P."/>
            <person name="Gerwick W.H."/>
            <person name="Gerwick L."/>
        </authorList>
    </citation>
    <scope>NUCLEOTIDE SEQUENCE</scope>
    <source>
        <strain evidence="2">SIO1C4</strain>
    </source>
</reference>
<evidence type="ECO:0000256" key="1">
    <source>
        <dbReference type="SAM" id="Coils"/>
    </source>
</evidence>
<dbReference type="Gene3D" id="1.20.120.20">
    <property type="entry name" value="Apolipoprotein"/>
    <property type="match status" value="1"/>
</dbReference>
<gene>
    <name evidence="2" type="ORF">F6J89_02975</name>
</gene>
<comment type="caution">
    <text evidence="2">The sequence shown here is derived from an EMBL/GenBank/DDBJ whole genome shotgun (WGS) entry which is preliminary data.</text>
</comment>
<dbReference type="AlphaFoldDB" id="A0A6B3N4Z7"/>
<organism evidence="2">
    <name type="scientific">Symploca sp. SIO1C4</name>
    <dbReference type="NCBI Taxonomy" id="2607765"/>
    <lineage>
        <taxon>Bacteria</taxon>
        <taxon>Bacillati</taxon>
        <taxon>Cyanobacteriota</taxon>
        <taxon>Cyanophyceae</taxon>
        <taxon>Coleofasciculales</taxon>
        <taxon>Coleofasciculaceae</taxon>
        <taxon>Symploca</taxon>
    </lineage>
</organism>
<evidence type="ECO:0000313" key="2">
    <source>
        <dbReference type="EMBL" id="NER26603.1"/>
    </source>
</evidence>
<sequence length="203" mass="23355">MADINKEEMREKLGNIDQIRDIIFGPQLREYNSRLDNIESNISLLEKDLRERLEQTQNTCLAELRSAVESLDTKVKSLGLTTQNDNAEIRQLIDHFNKKYSSRIDALSQTVEQQTTSIQKELSETREKLQENNRTLKQEIFAQLEKRFSNLKGTKVSRDDLAEILFELGLRIKGNELAPELQKAASNETKNDVFLIEASEVSN</sequence>
<dbReference type="EMBL" id="JAAHFQ010000038">
    <property type="protein sequence ID" value="NER26603.1"/>
    <property type="molecule type" value="Genomic_DNA"/>
</dbReference>
<feature type="coiled-coil region" evidence="1">
    <location>
        <begin position="119"/>
        <end position="146"/>
    </location>
</feature>
<protein>
    <submittedName>
        <fullName evidence="2">Uncharacterized protein</fullName>
    </submittedName>
</protein>
<feature type="coiled-coil region" evidence="1">
    <location>
        <begin position="28"/>
        <end position="55"/>
    </location>
</feature>
<keyword evidence="1" id="KW-0175">Coiled coil</keyword>
<name>A0A6B3N4Z7_9CYAN</name>
<proteinExistence type="predicted"/>